<dbReference type="Pfam" id="PF13302">
    <property type="entry name" value="Acetyltransf_3"/>
    <property type="match status" value="1"/>
</dbReference>
<accession>A0A6M3ZRX9</accession>
<protein>
    <submittedName>
        <fullName evidence="2">N-acetyltransferase</fullName>
    </submittedName>
</protein>
<dbReference type="PROSITE" id="PS51186">
    <property type="entry name" value="GNAT"/>
    <property type="match status" value="1"/>
</dbReference>
<dbReference type="Proteomes" id="UP000501648">
    <property type="component" value="Chromosome"/>
</dbReference>
<feature type="domain" description="N-acetyltransferase" evidence="1">
    <location>
        <begin position="47"/>
        <end position="164"/>
    </location>
</feature>
<dbReference type="Gene3D" id="3.40.630.30">
    <property type="match status" value="1"/>
</dbReference>
<evidence type="ECO:0000313" key="2">
    <source>
        <dbReference type="EMBL" id="QJQ01121.1"/>
    </source>
</evidence>
<name>A0A6M3ZRX9_9BURK</name>
<reference evidence="2 3" key="1">
    <citation type="journal article" date="2012" name="J. Bacteriol.">
        <title>Genome sequence of the pathogenic Herbaspirillum seropedicae strain Os34, isolated from rice roots.</title>
        <authorList>
            <person name="Ye W."/>
            <person name="Ye S."/>
            <person name="Liu J."/>
            <person name="Chang S."/>
            <person name="Chen M."/>
            <person name="Zhu B."/>
            <person name="Guo L."/>
            <person name="An Q."/>
        </authorList>
    </citation>
    <scope>NUCLEOTIDE SEQUENCE [LARGE SCALE GENOMIC DNA]</scope>
    <source>
        <strain evidence="2 3">Os34</strain>
    </source>
</reference>
<dbReference type="GO" id="GO:0016747">
    <property type="term" value="F:acyltransferase activity, transferring groups other than amino-acyl groups"/>
    <property type="evidence" value="ECO:0007669"/>
    <property type="project" value="InterPro"/>
</dbReference>
<dbReference type="SUPFAM" id="SSF55729">
    <property type="entry name" value="Acyl-CoA N-acyltransferases (Nat)"/>
    <property type="match status" value="1"/>
</dbReference>
<evidence type="ECO:0000313" key="3">
    <source>
        <dbReference type="Proteomes" id="UP000501648"/>
    </source>
</evidence>
<gene>
    <name evidence="2" type="ORF">C798_13020</name>
</gene>
<keyword evidence="2" id="KW-0808">Transferase</keyword>
<sequence length="164" mass="17723">MPNRAFNADANTGHGFAIFMASVGPLRLRLRLTLALGLIDKMTAMQSPLRHPNSNDAHALVRLFTDPHIRRYLGGPRSQTQAHASALDLVSATRRYPAWVVVKPGSSNPVGIVSLSLHHDNEDVEVSFVLFSEAQGLGLGRAAVAAALREAWALGLQRVIAETQ</sequence>
<dbReference type="InterPro" id="IPR000182">
    <property type="entry name" value="GNAT_dom"/>
</dbReference>
<organism evidence="2 3">
    <name type="scientific">Herbaspirillum rubrisubalbicans Os34</name>
    <dbReference type="NCBI Taxonomy" id="1235827"/>
    <lineage>
        <taxon>Bacteria</taxon>
        <taxon>Pseudomonadati</taxon>
        <taxon>Pseudomonadota</taxon>
        <taxon>Betaproteobacteria</taxon>
        <taxon>Burkholderiales</taxon>
        <taxon>Oxalobacteraceae</taxon>
        <taxon>Herbaspirillum</taxon>
    </lineage>
</organism>
<dbReference type="InterPro" id="IPR016181">
    <property type="entry name" value="Acyl_CoA_acyltransferase"/>
</dbReference>
<evidence type="ECO:0000259" key="1">
    <source>
        <dbReference type="PROSITE" id="PS51186"/>
    </source>
</evidence>
<dbReference type="AlphaFoldDB" id="A0A6M3ZRX9"/>
<dbReference type="EMBL" id="CP008956">
    <property type="protein sequence ID" value="QJQ01121.1"/>
    <property type="molecule type" value="Genomic_DNA"/>
</dbReference>
<proteinExistence type="predicted"/>